<dbReference type="InterPro" id="IPR017441">
    <property type="entry name" value="Protein_kinase_ATP_BS"/>
</dbReference>
<feature type="binding site" evidence="7">
    <location>
        <position position="207"/>
    </location>
    <ligand>
        <name>ATP</name>
        <dbReference type="ChEBI" id="CHEBI:30616"/>
    </ligand>
</feature>
<comment type="caution">
    <text evidence="11">The sequence shown here is derived from an EMBL/GenBank/DDBJ whole genome shotgun (WGS) entry which is preliminary data.</text>
</comment>
<keyword evidence="8" id="KW-0723">Serine/threonine-protein kinase</keyword>
<protein>
    <recommendedName>
        <fullName evidence="10">Protein kinase domain-containing protein</fullName>
    </recommendedName>
</protein>
<dbReference type="PROSITE" id="PS00108">
    <property type="entry name" value="PROTEIN_KINASE_ST"/>
    <property type="match status" value="1"/>
</dbReference>
<dbReference type="Gene3D" id="1.10.510.10">
    <property type="entry name" value="Transferase(Phosphotransferase) domain 1"/>
    <property type="match status" value="1"/>
</dbReference>
<keyword evidence="3 7" id="KW-0547">Nucleotide-binding</keyword>
<evidence type="ECO:0000256" key="4">
    <source>
        <dbReference type="ARBA" id="ARBA00022777"/>
    </source>
</evidence>
<proteinExistence type="inferred from homology"/>
<dbReference type="PANTHER" id="PTHR44329">
    <property type="entry name" value="SERINE/THREONINE-PROTEIN KINASE TNNI3K-RELATED"/>
    <property type="match status" value="1"/>
</dbReference>
<dbReference type="SMART" id="SM00220">
    <property type="entry name" value="S_TKc"/>
    <property type="match status" value="1"/>
</dbReference>
<accession>A0AAW1S6P9</accession>
<keyword evidence="12" id="KW-1185">Reference proteome</keyword>
<evidence type="ECO:0000313" key="11">
    <source>
        <dbReference type="EMBL" id="KAK9841378.1"/>
    </source>
</evidence>
<feature type="region of interest" description="Disordered" evidence="9">
    <location>
        <begin position="464"/>
        <end position="495"/>
    </location>
</feature>
<name>A0AAW1S6P9_9CHLO</name>
<dbReference type="InterPro" id="IPR051681">
    <property type="entry name" value="Ser/Thr_Kinases-Pseudokinases"/>
</dbReference>
<dbReference type="InterPro" id="IPR036770">
    <property type="entry name" value="Ankyrin_rpt-contain_sf"/>
</dbReference>
<dbReference type="Gene3D" id="3.30.200.20">
    <property type="entry name" value="Phosphorylase Kinase, domain 1"/>
    <property type="match status" value="1"/>
</dbReference>
<keyword evidence="6" id="KW-0040">ANK repeat</keyword>
<dbReference type="GO" id="GO:0005524">
    <property type="term" value="F:ATP binding"/>
    <property type="evidence" value="ECO:0007669"/>
    <property type="project" value="UniProtKB-UniRule"/>
</dbReference>
<dbReference type="PANTHER" id="PTHR44329:SF140">
    <property type="entry name" value="INACTIVE PROTEIN TYROSINE KINASE PTKL"/>
    <property type="match status" value="1"/>
</dbReference>
<dbReference type="FunFam" id="3.30.200.20:FF:000180">
    <property type="entry name" value="serine/threonine-protein kinase STY46-like"/>
    <property type="match status" value="1"/>
</dbReference>
<dbReference type="EMBL" id="JALJOS010000003">
    <property type="protein sequence ID" value="KAK9841378.1"/>
    <property type="molecule type" value="Genomic_DNA"/>
</dbReference>
<dbReference type="InterPro" id="IPR011009">
    <property type="entry name" value="Kinase-like_dom_sf"/>
</dbReference>
<evidence type="ECO:0000313" key="12">
    <source>
        <dbReference type="Proteomes" id="UP001438707"/>
    </source>
</evidence>
<evidence type="ECO:0000256" key="9">
    <source>
        <dbReference type="SAM" id="MobiDB-lite"/>
    </source>
</evidence>
<dbReference type="PROSITE" id="PS50011">
    <property type="entry name" value="PROTEIN_KINASE_DOM"/>
    <property type="match status" value="1"/>
</dbReference>
<evidence type="ECO:0000256" key="6">
    <source>
        <dbReference type="PROSITE-ProRule" id="PRU00023"/>
    </source>
</evidence>
<dbReference type="PROSITE" id="PS00107">
    <property type="entry name" value="PROTEIN_KINASE_ATP"/>
    <property type="match status" value="1"/>
</dbReference>
<dbReference type="Proteomes" id="UP001438707">
    <property type="component" value="Unassembled WGS sequence"/>
</dbReference>
<dbReference type="InterPro" id="IPR000719">
    <property type="entry name" value="Prot_kinase_dom"/>
</dbReference>
<evidence type="ECO:0000256" key="7">
    <source>
        <dbReference type="PROSITE-ProRule" id="PRU10141"/>
    </source>
</evidence>
<dbReference type="InterPro" id="IPR008271">
    <property type="entry name" value="Ser/Thr_kinase_AS"/>
</dbReference>
<evidence type="ECO:0000256" key="2">
    <source>
        <dbReference type="ARBA" id="ARBA00022679"/>
    </source>
</evidence>
<keyword evidence="2" id="KW-0808">Transferase</keyword>
<keyword evidence="5 7" id="KW-0067">ATP-binding</keyword>
<dbReference type="InterPro" id="IPR002110">
    <property type="entry name" value="Ankyrin_rpt"/>
</dbReference>
<organism evidence="11 12">
    <name type="scientific">Apatococcus lobatus</name>
    <dbReference type="NCBI Taxonomy" id="904363"/>
    <lineage>
        <taxon>Eukaryota</taxon>
        <taxon>Viridiplantae</taxon>
        <taxon>Chlorophyta</taxon>
        <taxon>core chlorophytes</taxon>
        <taxon>Trebouxiophyceae</taxon>
        <taxon>Chlorellales</taxon>
        <taxon>Chlorellaceae</taxon>
        <taxon>Apatococcus</taxon>
    </lineage>
</organism>
<dbReference type="Gene3D" id="1.25.40.20">
    <property type="entry name" value="Ankyrin repeat-containing domain"/>
    <property type="match status" value="1"/>
</dbReference>
<dbReference type="AlphaFoldDB" id="A0AAW1S6P9"/>
<evidence type="ECO:0000256" key="8">
    <source>
        <dbReference type="RuleBase" id="RU000304"/>
    </source>
</evidence>
<evidence type="ECO:0000256" key="5">
    <source>
        <dbReference type="ARBA" id="ARBA00022840"/>
    </source>
</evidence>
<dbReference type="PROSITE" id="PS50088">
    <property type="entry name" value="ANK_REPEAT"/>
    <property type="match status" value="1"/>
</dbReference>
<dbReference type="Pfam" id="PF00069">
    <property type="entry name" value="Pkinase"/>
    <property type="match status" value="1"/>
</dbReference>
<feature type="domain" description="Protein kinase" evidence="10">
    <location>
        <begin position="180"/>
        <end position="463"/>
    </location>
</feature>
<evidence type="ECO:0000259" key="10">
    <source>
        <dbReference type="PROSITE" id="PS50011"/>
    </source>
</evidence>
<comment type="similarity">
    <text evidence="1">Belongs to the protein kinase superfamily. TKL Ser/Thr protein kinase family.</text>
</comment>
<dbReference type="GO" id="GO:0004674">
    <property type="term" value="F:protein serine/threonine kinase activity"/>
    <property type="evidence" value="ECO:0007669"/>
    <property type="project" value="UniProtKB-KW"/>
</dbReference>
<dbReference type="SUPFAM" id="SSF48403">
    <property type="entry name" value="Ankyrin repeat"/>
    <property type="match status" value="1"/>
</dbReference>
<feature type="region of interest" description="Disordered" evidence="9">
    <location>
        <begin position="1"/>
        <end position="32"/>
    </location>
</feature>
<gene>
    <name evidence="11" type="ORF">WJX74_004836</name>
</gene>
<dbReference type="Pfam" id="PF12796">
    <property type="entry name" value="Ank_2"/>
    <property type="match status" value="1"/>
</dbReference>
<dbReference type="SUPFAM" id="SSF56112">
    <property type="entry name" value="Protein kinase-like (PK-like)"/>
    <property type="match status" value="1"/>
</dbReference>
<reference evidence="11 12" key="1">
    <citation type="journal article" date="2024" name="Nat. Commun.">
        <title>Phylogenomics reveals the evolutionary origins of lichenization in chlorophyte algae.</title>
        <authorList>
            <person name="Puginier C."/>
            <person name="Libourel C."/>
            <person name="Otte J."/>
            <person name="Skaloud P."/>
            <person name="Haon M."/>
            <person name="Grisel S."/>
            <person name="Petersen M."/>
            <person name="Berrin J.G."/>
            <person name="Delaux P.M."/>
            <person name="Dal Grande F."/>
            <person name="Keller J."/>
        </authorList>
    </citation>
    <scope>NUCLEOTIDE SEQUENCE [LARGE SCALE GENOMIC DNA]</scope>
    <source>
        <strain evidence="11 12">SAG 2145</strain>
    </source>
</reference>
<feature type="repeat" description="ANK" evidence="6">
    <location>
        <begin position="80"/>
        <end position="112"/>
    </location>
</feature>
<dbReference type="PROSITE" id="PS50297">
    <property type="entry name" value="ANK_REP_REGION"/>
    <property type="match status" value="1"/>
</dbReference>
<dbReference type="CDD" id="cd13999">
    <property type="entry name" value="STKc_MAP3K-like"/>
    <property type="match status" value="1"/>
</dbReference>
<dbReference type="SMART" id="SM00248">
    <property type="entry name" value="ANK"/>
    <property type="match status" value="2"/>
</dbReference>
<sequence length="495" mass="54564">MDQQEASGAGGLLPATPHGDAGSAPVPSADIHTLHGDNAAQRRAIGELLFFASVGDLRRCERLVKLWGLKVSDVNCCDYDRRTPLHLASSEGSYRVAEWLLEQGADVNAMDRFKRTPTEEAVTGDFGELVRLLLDNGGKIFDMQRGQCVDYGQSHLSNAVHIPQNSMDFDPDWEIDPKDLITLNKLGEGEFGVVHKAIWNGTLVAVKILKISSAIALADFRSELEVMRRVHHPNTVQFLGGCTKQEPYLLVTELMAGGSLADAFRTQRVFALRRALEIAVDCARGLAYLHNKKHPSGVVHRDLKPANLMVAGSSYHSRDALMFDIGTIKLADFGLSKSLPVNKHAGYDVNATFRLTGETGSYRFMAPEVFRHEPYNIKVDVYSFAMILYQLLEHCAPFQGMDPVEAAQRAALQNVRPKFKNLDSKTRPMPELKKLVIAAWDPNPERRPDMRAVVDTLDDQIRLMPRPAGNNRMQGNSNEDGSGAGGSSGKCCSVQ</sequence>
<evidence type="ECO:0000256" key="1">
    <source>
        <dbReference type="ARBA" id="ARBA00005843"/>
    </source>
</evidence>
<keyword evidence="4" id="KW-0418">Kinase</keyword>
<dbReference type="PIRSF" id="PIRSF000654">
    <property type="entry name" value="Integrin-linked_kinase"/>
    <property type="match status" value="1"/>
</dbReference>
<evidence type="ECO:0000256" key="3">
    <source>
        <dbReference type="ARBA" id="ARBA00022741"/>
    </source>
</evidence>